<feature type="domain" description="DJ-1/PfpI" evidence="1">
    <location>
        <begin position="11"/>
        <end position="184"/>
    </location>
</feature>
<dbReference type="EMBL" id="FJOG01000055">
    <property type="protein sequence ID" value="CZR68479.1"/>
    <property type="molecule type" value="Genomic_DNA"/>
</dbReference>
<dbReference type="PANTHER" id="PTHR43130:SF15">
    <property type="entry name" value="THIJ_PFPI FAMILY PROTEIN (AFU_ORTHOLOGUE AFUA_5G14240)"/>
    <property type="match status" value="1"/>
</dbReference>
<gene>
    <name evidence="2" type="ORF">PAC_18378</name>
</gene>
<dbReference type="InterPro" id="IPR029062">
    <property type="entry name" value="Class_I_gatase-like"/>
</dbReference>
<dbReference type="STRING" id="576137.A0A1L7XTY1"/>
<reference evidence="2 3" key="1">
    <citation type="submission" date="2016-03" db="EMBL/GenBank/DDBJ databases">
        <authorList>
            <person name="Ploux O."/>
        </authorList>
    </citation>
    <scope>NUCLEOTIDE SEQUENCE [LARGE SCALE GENOMIC DNA]</scope>
    <source>
        <strain evidence="2 3">UAMH 11012</strain>
    </source>
</reference>
<proteinExistence type="predicted"/>
<evidence type="ECO:0000259" key="1">
    <source>
        <dbReference type="Pfam" id="PF01965"/>
    </source>
</evidence>
<dbReference type="PANTHER" id="PTHR43130">
    <property type="entry name" value="ARAC-FAMILY TRANSCRIPTIONAL REGULATOR"/>
    <property type="match status" value="1"/>
</dbReference>
<evidence type="ECO:0000313" key="2">
    <source>
        <dbReference type="EMBL" id="CZR68479.1"/>
    </source>
</evidence>
<dbReference type="Gene3D" id="3.40.50.880">
    <property type="match status" value="1"/>
</dbReference>
<name>A0A1L7XTY1_9HELO</name>
<organism evidence="2 3">
    <name type="scientific">Phialocephala subalpina</name>
    <dbReference type="NCBI Taxonomy" id="576137"/>
    <lineage>
        <taxon>Eukaryota</taxon>
        <taxon>Fungi</taxon>
        <taxon>Dikarya</taxon>
        <taxon>Ascomycota</taxon>
        <taxon>Pezizomycotina</taxon>
        <taxon>Leotiomycetes</taxon>
        <taxon>Helotiales</taxon>
        <taxon>Mollisiaceae</taxon>
        <taxon>Phialocephala</taxon>
        <taxon>Phialocephala fortinii species complex</taxon>
    </lineage>
</organism>
<dbReference type="CDD" id="cd03139">
    <property type="entry name" value="GATase1_PfpI_2"/>
    <property type="match status" value="1"/>
</dbReference>
<dbReference type="SUPFAM" id="SSF52317">
    <property type="entry name" value="Class I glutamine amidotransferase-like"/>
    <property type="match status" value="1"/>
</dbReference>
<dbReference type="OrthoDB" id="543156at2759"/>
<dbReference type="Pfam" id="PF01965">
    <property type="entry name" value="DJ-1_PfpI"/>
    <property type="match status" value="1"/>
</dbReference>
<sequence>MSSTQPPHHYAIILYPGFQALDIFGPLDILNIIAISHPNLTISLLSSTLDPVSTILPSSSSPTFGQSITPTHTFSSPPKDIDVLLVPGGFGSRDPEIVKPAVEFIAKIYPSLKWLLTICTGSVVAAKSGVLNGKKATTYKRMLEWGAREGPEVKWVQKGRWVEDGNVWSSSGIAAGIDLMYAWVAHVYGEEVSKGVADASEYVRRGRDDDPFAERWKDE</sequence>
<evidence type="ECO:0000313" key="3">
    <source>
        <dbReference type="Proteomes" id="UP000184330"/>
    </source>
</evidence>
<dbReference type="InterPro" id="IPR052158">
    <property type="entry name" value="INH-QAR"/>
</dbReference>
<protein>
    <submittedName>
        <fullName evidence="2">Related to ThiJ/PfpI family protein</fullName>
    </submittedName>
</protein>
<dbReference type="InterPro" id="IPR002818">
    <property type="entry name" value="DJ-1/PfpI"/>
</dbReference>
<dbReference type="Proteomes" id="UP000184330">
    <property type="component" value="Unassembled WGS sequence"/>
</dbReference>
<accession>A0A1L7XTY1</accession>
<dbReference type="AlphaFoldDB" id="A0A1L7XTY1"/>
<keyword evidence="3" id="KW-1185">Reference proteome</keyword>